<dbReference type="InterPro" id="IPR002769">
    <property type="entry name" value="eIF6"/>
</dbReference>
<organism evidence="4 5">
    <name type="scientific">Marine Group I thaumarchaeote SCGC AAA799-P11</name>
    <dbReference type="NCBI Taxonomy" id="1502295"/>
    <lineage>
        <taxon>Archaea</taxon>
        <taxon>Nitrososphaerota</taxon>
        <taxon>Marine Group I</taxon>
    </lineage>
</organism>
<keyword evidence="1 3" id="KW-0396">Initiation factor</keyword>
<proteinExistence type="inferred from homology"/>
<dbReference type="EMBL" id="JOSZ01000015">
    <property type="protein sequence ID" value="KFM18731.1"/>
    <property type="molecule type" value="Genomic_DNA"/>
</dbReference>
<dbReference type="Proteomes" id="UP000029387">
    <property type="component" value="Unassembled WGS sequence"/>
</dbReference>
<dbReference type="PIRSF" id="PIRSF006413">
    <property type="entry name" value="IF-6"/>
    <property type="match status" value="1"/>
</dbReference>
<evidence type="ECO:0000256" key="3">
    <source>
        <dbReference type="HAMAP-Rule" id="MF_00032"/>
    </source>
</evidence>
<gene>
    <name evidence="3 4" type="primary">eif6</name>
    <name evidence="4" type="ORF">AAA799P11_01021</name>
</gene>
<keyword evidence="2 3" id="KW-0648">Protein biosynthesis</keyword>
<sequence length="221" mass="23949">MDIIKFDVYRGPNIGVYISVNDKTILLPMGFAKTKAEKLAKYLGADYLFTSIANTRLIGALCIMNNKGILLPKTAYQNEYDFIKKELDLEVGVLDSKFTALGNVICANDKGAVVSPWLSKEDCQTISDVLGVETIQKKIAGFNQTGVVMVANNSGAAIHPEADEEDMKTFSNLLGVKIEQSSINNGIPYVSSGILANNNCIIVGSLTTGPEIMMLTRAFLN</sequence>
<evidence type="ECO:0000313" key="5">
    <source>
        <dbReference type="Proteomes" id="UP000029387"/>
    </source>
</evidence>
<comment type="caution">
    <text evidence="4">The sequence shown here is derived from an EMBL/GenBank/DDBJ whole genome shotgun (WGS) entry which is preliminary data.</text>
</comment>
<dbReference type="SUPFAM" id="SSF55909">
    <property type="entry name" value="Pentein"/>
    <property type="match status" value="1"/>
</dbReference>
<dbReference type="AlphaFoldDB" id="A0A087RZ27"/>
<dbReference type="Gene3D" id="3.75.10.10">
    <property type="entry name" value="L-arginine/glycine Amidinotransferase, Chain A"/>
    <property type="match status" value="1"/>
</dbReference>
<comment type="function">
    <text evidence="3">Binds to the 50S ribosomal subunit and prevents its association with the 30S ribosomal subunit to form the 70S initiation complex.</text>
</comment>
<protein>
    <recommendedName>
        <fullName evidence="3">Translation initiation factor 6</fullName>
        <shortName evidence="3">aIF-6</shortName>
    </recommendedName>
</protein>
<dbReference type="Pfam" id="PF01912">
    <property type="entry name" value="eIF-6"/>
    <property type="match status" value="1"/>
</dbReference>
<keyword evidence="5" id="KW-1185">Reference proteome</keyword>
<name>A0A087RZ27_9ARCH</name>
<evidence type="ECO:0000256" key="1">
    <source>
        <dbReference type="ARBA" id="ARBA00022540"/>
    </source>
</evidence>
<evidence type="ECO:0000256" key="2">
    <source>
        <dbReference type="ARBA" id="ARBA00022917"/>
    </source>
</evidence>
<dbReference type="NCBIfam" id="TIGR00323">
    <property type="entry name" value="eIF-6"/>
    <property type="match status" value="1"/>
</dbReference>
<reference evidence="4 5" key="1">
    <citation type="submission" date="2014-06" db="EMBL/GenBank/DDBJ databases">
        <authorList>
            <person name="Ngugi D.K."/>
            <person name="Blom J."/>
            <person name="Alam I."/>
            <person name="Rashid M."/>
            <person name="Baalawi W."/>
            <person name="Zhang G."/>
            <person name="Hikmawan T."/>
            <person name="Guan Y."/>
            <person name="Antunes A."/>
            <person name="Siam R."/>
            <person name="El-Dorry H."/>
            <person name="Bajic V."/>
            <person name="Stingl U."/>
        </authorList>
    </citation>
    <scope>NUCLEOTIDE SEQUENCE [LARGE SCALE GENOMIC DNA]</scope>
    <source>
        <strain evidence="4">SCGC AAA799-P11</strain>
    </source>
</reference>
<dbReference type="GO" id="GO:0003743">
    <property type="term" value="F:translation initiation factor activity"/>
    <property type="evidence" value="ECO:0007669"/>
    <property type="project" value="UniProtKB-UniRule"/>
</dbReference>
<dbReference type="FunFam" id="3.75.10.10:FF:000023">
    <property type="match status" value="1"/>
</dbReference>
<accession>A0A087RZ27</accession>
<dbReference type="PANTHER" id="PTHR10784">
    <property type="entry name" value="TRANSLATION INITIATION FACTOR 6"/>
    <property type="match status" value="1"/>
</dbReference>
<comment type="similarity">
    <text evidence="3">Belongs to the eIF-6 family.</text>
</comment>
<dbReference type="PATRIC" id="fig|1502295.3.peg.987"/>
<dbReference type="NCBIfam" id="NF003134">
    <property type="entry name" value="PRK04046.3-2"/>
    <property type="match status" value="1"/>
</dbReference>
<dbReference type="HAMAP" id="MF_00032">
    <property type="entry name" value="eIF_6"/>
    <property type="match status" value="1"/>
</dbReference>
<dbReference type="SMART" id="SM00654">
    <property type="entry name" value="eIF6"/>
    <property type="match status" value="1"/>
</dbReference>
<dbReference type="GO" id="GO:0042256">
    <property type="term" value="P:cytosolic ribosome assembly"/>
    <property type="evidence" value="ECO:0007669"/>
    <property type="project" value="InterPro"/>
</dbReference>
<dbReference type="GO" id="GO:0043022">
    <property type="term" value="F:ribosome binding"/>
    <property type="evidence" value="ECO:0007669"/>
    <property type="project" value="InterPro"/>
</dbReference>
<evidence type="ECO:0000313" key="4">
    <source>
        <dbReference type="EMBL" id="KFM18731.1"/>
    </source>
</evidence>